<dbReference type="EMBL" id="ML991796">
    <property type="protein sequence ID" value="KAF2234701.1"/>
    <property type="molecule type" value="Genomic_DNA"/>
</dbReference>
<reference evidence="2" key="1">
    <citation type="journal article" date="2020" name="Stud. Mycol.">
        <title>101 Dothideomycetes genomes: a test case for predicting lifestyles and emergence of pathogens.</title>
        <authorList>
            <person name="Haridas S."/>
            <person name="Albert R."/>
            <person name="Binder M."/>
            <person name="Bloem J."/>
            <person name="Labutti K."/>
            <person name="Salamov A."/>
            <person name="Andreopoulos B."/>
            <person name="Baker S."/>
            <person name="Barry K."/>
            <person name="Bills G."/>
            <person name="Bluhm B."/>
            <person name="Cannon C."/>
            <person name="Castanera R."/>
            <person name="Culley D."/>
            <person name="Daum C."/>
            <person name="Ezra D."/>
            <person name="Gonzalez J."/>
            <person name="Henrissat B."/>
            <person name="Kuo A."/>
            <person name="Liang C."/>
            <person name="Lipzen A."/>
            <person name="Lutzoni F."/>
            <person name="Magnuson J."/>
            <person name="Mondo S."/>
            <person name="Nolan M."/>
            <person name="Ohm R."/>
            <person name="Pangilinan J."/>
            <person name="Park H.-J."/>
            <person name="Ramirez L."/>
            <person name="Alfaro M."/>
            <person name="Sun H."/>
            <person name="Tritt A."/>
            <person name="Yoshinaga Y."/>
            <person name="Zwiers L.-H."/>
            <person name="Turgeon B."/>
            <person name="Goodwin S."/>
            <person name="Spatafora J."/>
            <person name="Crous P."/>
            <person name="Grigoriev I."/>
        </authorList>
    </citation>
    <scope>NUCLEOTIDE SEQUENCE</scope>
    <source>
        <strain evidence="2">Tuck. ex Michener</strain>
    </source>
</reference>
<organism evidence="2 3">
    <name type="scientific">Viridothelium virens</name>
    <name type="common">Speckled blister lichen</name>
    <name type="synonym">Trypethelium virens</name>
    <dbReference type="NCBI Taxonomy" id="1048519"/>
    <lineage>
        <taxon>Eukaryota</taxon>
        <taxon>Fungi</taxon>
        <taxon>Dikarya</taxon>
        <taxon>Ascomycota</taxon>
        <taxon>Pezizomycotina</taxon>
        <taxon>Dothideomycetes</taxon>
        <taxon>Dothideomycetes incertae sedis</taxon>
        <taxon>Trypetheliales</taxon>
        <taxon>Trypetheliaceae</taxon>
        <taxon>Viridothelium</taxon>
    </lineage>
</organism>
<proteinExistence type="predicted"/>
<feature type="chain" id="PRO_5025594611" description="Cell wall protein" evidence="1">
    <location>
        <begin position="18"/>
        <end position="142"/>
    </location>
</feature>
<keyword evidence="1" id="KW-0732">Signal</keyword>
<name>A0A6A6HA56_VIRVR</name>
<sequence length="142" mass="14707">MRFSLIAALALAGSAFATPTPVNAPDDGLQKQIQTLEIAILNVINDIVQSNPALKTDYAAGAQQFGVLTNELQGPQPCSPFTPGKPTTQSAAIQALQSSTSRLQSLSLDLLNPANKLADGAFHADVCQAASYYSAVSSFVGA</sequence>
<gene>
    <name evidence="2" type="ORF">EV356DRAFT_532502</name>
</gene>
<evidence type="ECO:0000313" key="2">
    <source>
        <dbReference type="EMBL" id="KAF2234701.1"/>
    </source>
</evidence>
<evidence type="ECO:0000313" key="3">
    <source>
        <dbReference type="Proteomes" id="UP000800092"/>
    </source>
</evidence>
<dbReference type="Proteomes" id="UP000800092">
    <property type="component" value="Unassembled WGS sequence"/>
</dbReference>
<protein>
    <recommendedName>
        <fullName evidence="4">Cell wall protein</fullName>
    </recommendedName>
</protein>
<feature type="signal peptide" evidence="1">
    <location>
        <begin position="1"/>
        <end position="17"/>
    </location>
</feature>
<keyword evidence="3" id="KW-1185">Reference proteome</keyword>
<evidence type="ECO:0008006" key="4">
    <source>
        <dbReference type="Google" id="ProtNLM"/>
    </source>
</evidence>
<accession>A0A6A6HA56</accession>
<evidence type="ECO:0000256" key="1">
    <source>
        <dbReference type="SAM" id="SignalP"/>
    </source>
</evidence>
<dbReference type="OrthoDB" id="3942732at2759"/>
<dbReference type="AlphaFoldDB" id="A0A6A6HA56"/>